<feature type="region of interest" description="Disordered" evidence="1">
    <location>
        <begin position="137"/>
        <end position="173"/>
    </location>
</feature>
<evidence type="ECO:0000313" key="2">
    <source>
        <dbReference type="EMBL" id="KAK6993181.1"/>
    </source>
</evidence>
<comment type="caution">
    <text evidence="2">The sequence shown here is derived from an EMBL/GenBank/DDBJ whole genome shotgun (WGS) entry which is preliminary data.</text>
</comment>
<reference evidence="2 3" key="1">
    <citation type="journal article" date="2024" name="J Genomics">
        <title>Draft genome sequencing and assembly of Favolaschia claudopus CIRM-BRFM 2984 isolated from oak limbs.</title>
        <authorList>
            <person name="Navarro D."/>
            <person name="Drula E."/>
            <person name="Chaduli D."/>
            <person name="Cazenave R."/>
            <person name="Ahrendt S."/>
            <person name="Wang J."/>
            <person name="Lipzen A."/>
            <person name="Daum C."/>
            <person name="Barry K."/>
            <person name="Grigoriev I.V."/>
            <person name="Favel A."/>
            <person name="Rosso M.N."/>
            <person name="Martin F."/>
        </authorList>
    </citation>
    <scope>NUCLEOTIDE SEQUENCE [LARGE SCALE GENOMIC DNA]</scope>
    <source>
        <strain evidence="2 3">CIRM-BRFM 2984</strain>
    </source>
</reference>
<protein>
    <submittedName>
        <fullName evidence="2">Uncharacterized protein</fullName>
    </submittedName>
</protein>
<feature type="region of interest" description="Disordered" evidence="1">
    <location>
        <begin position="60"/>
        <end position="98"/>
    </location>
</feature>
<dbReference type="EMBL" id="JAWWNJ010000103">
    <property type="protein sequence ID" value="KAK6993181.1"/>
    <property type="molecule type" value="Genomic_DNA"/>
</dbReference>
<sequence length="203" mass="22537">MLRNNVNADIGPPITANFIARPLPAMTRSDAQYDWCNAPSADSGTPTVMQMKRTIKEHQRKDLRNSLRPGTLTSASSSLPIPASSSPPRFTLGSLDDDSEDEALEPFLAVFEPSLSPESAFPWRAEDCAPALQSVLFSSDEESDEEEDTVNYTGEGSDDDEPQISEVTERIDTQDIRSDPLFRSLLTTPMPDRFVCRTPVFWH</sequence>
<evidence type="ECO:0000256" key="1">
    <source>
        <dbReference type="SAM" id="MobiDB-lite"/>
    </source>
</evidence>
<keyword evidence="3" id="KW-1185">Reference proteome</keyword>
<accession>A0AAV9ZXN4</accession>
<feature type="compositionally biased region" description="Acidic residues" evidence="1">
    <location>
        <begin position="139"/>
        <end position="149"/>
    </location>
</feature>
<organism evidence="2 3">
    <name type="scientific">Favolaschia claudopus</name>
    <dbReference type="NCBI Taxonomy" id="2862362"/>
    <lineage>
        <taxon>Eukaryota</taxon>
        <taxon>Fungi</taxon>
        <taxon>Dikarya</taxon>
        <taxon>Basidiomycota</taxon>
        <taxon>Agaricomycotina</taxon>
        <taxon>Agaricomycetes</taxon>
        <taxon>Agaricomycetidae</taxon>
        <taxon>Agaricales</taxon>
        <taxon>Marasmiineae</taxon>
        <taxon>Mycenaceae</taxon>
        <taxon>Favolaschia</taxon>
    </lineage>
</organism>
<evidence type="ECO:0000313" key="3">
    <source>
        <dbReference type="Proteomes" id="UP001362999"/>
    </source>
</evidence>
<proteinExistence type="predicted"/>
<dbReference type="AlphaFoldDB" id="A0AAV9ZXN4"/>
<feature type="compositionally biased region" description="Low complexity" evidence="1">
    <location>
        <begin position="71"/>
        <end position="88"/>
    </location>
</feature>
<dbReference type="Proteomes" id="UP001362999">
    <property type="component" value="Unassembled WGS sequence"/>
</dbReference>
<name>A0AAV9ZXN4_9AGAR</name>
<gene>
    <name evidence="2" type="ORF">R3P38DRAFT_3223781</name>
</gene>